<gene>
    <name evidence="1" type="ORF">Sjap_014272</name>
</gene>
<comment type="caution">
    <text evidence="1">The sequence shown here is derived from an EMBL/GenBank/DDBJ whole genome shotgun (WGS) entry which is preliminary data.</text>
</comment>
<keyword evidence="2" id="KW-1185">Reference proteome</keyword>
<organism evidence="1 2">
    <name type="scientific">Stephania japonica</name>
    <dbReference type="NCBI Taxonomy" id="461633"/>
    <lineage>
        <taxon>Eukaryota</taxon>
        <taxon>Viridiplantae</taxon>
        <taxon>Streptophyta</taxon>
        <taxon>Embryophyta</taxon>
        <taxon>Tracheophyta</taxon>
        <taxon>Spermatophyta</taxon>
        <taxon>Magnoliopsida</taxon>
        <taxon>Ranunculales</taxon>
        <taxon>Menispermaceae</taxon>
        <taxon>Menispermoideae</taxon>
        <taxon>Cissampelideae</taxon>
        <taxon>Stephania</taxon>
    </lineage>
</organism>
<proteinExistence type="predicted"/>
<accession>A0AAP0J0B4</accession>
<name>A0AAP0J0B4_9MAGN</name>
<dbReference type="Proteomes" id="UP001417504">
    <property type="component" value="Unassembled WGS sequence"/>
</dbReference>
<protein>
    <submittedName>
        <fullName evidence="1">Uncharacterized protein</fullName>
    </submittedName>
</protein>
<sequence>MYCDLNCFVIVLQMKMKTGKRFGGTDRPGVWNCDWAATHHRAPSDLRIIPTNAFHLSWRHTIYELSVVSDNA</sequence>
<evidence type="ECO:0000313" key="2">
    <source>
        <dbReference type="Proteomes" id="UP001417504"/>
    </source>
</evidence>
<evidence type="ECO:0000313" key="1">
    <source>
        <dbReference type="EMBL" id="KAK9124670.1"/>
    </source>
</evidence>
<dbReference type="EMBL" id="JBBNAE010000005">
    <property type="protein sequence ID" value="KAK9124670.1"/>
    <property type="molecule type" value="Genomic_DNA"/>
</dbReference>
<dbReference type="AlphaFoldDB" id="A0AAP0J0B4"/>
<reference evidence="1 2" key="1">
    <citation type="submission" date="2024-01" db="EMBL/GenBank/DDBJ databases">
        <title>Genome assemblies of Stephania.</title>
        <authorList>
            <person name="Yang L."/>
        </authorList>
    </citation>
    <scope>NUCLEOTIDE SEQUENCE [LARGE SCALE GENOMIC DNA]</scope>
    <source>
        <strain evidence="1">QJT</strain>
        <tissue evidence="1">Leaf</tissue>
    </source>
</reference>